<sequence length="79" mass="9398">MFSSAMTKRWHLQWKTSTKRQTMWQAKVIVVKLSWWQQRRHQGKPATALMKKALRLLFAGMEYSSGPSIIFEGKFMHTR</sequence>
<protein>
    <submittedName>
        <fullName evidence="1">Uncharacterized protein</fullName>
    </submittedName>
</protein>
<reference evidence="1" key="1">
    <citation type="submission" date="2021-01" db="EMBL/GenBank/DDBJ databases">
        <authorList>
            <person name="Zahm M."/>
            <person name="Roques C."/>
            <person name="Cabau C."/>
            <person name="Klopp C."/>
            <person name="Donnadieu C."/>
            <person name="Jouanno E."/>
            <person name="Lampietro C."/>
            <person name="Louis A."/>
            <person name="Herpin A."/>
            <person name="Echchiki A."/>
            <person name="Berthelot C."/>
            <person name="Parey E."/>
            <person name="Roest-Crollius H."/>
            <person name="Braasch I."/>
            <person name="Postlethwait J."/>
            <person name="Bobe J."/>
            <person name="Montfort J."/>
            <person name="Bouchez O."/>
            <person name="Begum T."/>
            <person name="Mejri S."/>
            <person name="Adams A."/>
            <person name="Chen W.-J."/>
            <person name="Guiguen Y."/>
        </authorList>
    </citation>
    <scope>NUCLEOTIDE SEQUENCE</scope>
    <source>
        <strain evidence="1">YG-15Mar2019-1</strain>
        <tissue evidence="1">Brain</tissue>
    </source>
</reference>
<organism evidence="1 2">
    <name type="scientific">Megalops atlanticus</name>
    <name type="common">Tarpon</name>
    <name type="synonym">Clupea gigantea</name>
    <dbReference type="NCBI Taxonomy" id="7932"/>
    <lineage>
        <taxon>Eukaryota</taxon>
        <taxon>Metazoa</taxon>
        <taxon>Chordata</taxon>
        <taxon>Craniata</taxon>
        <taxon>Vertebrata</taxon>
        <taxon>Euteleostomi</taxon>
        <taxon>Actinopterygii</taxon>
        <taxon>Neopterygii</taxon>
        <taxon>Teleostei</taxon>
        <taxon>Elopiformes</taxon>
        <taxon>Megalopidae</taxon>
        <taxon>Megalops</taxon>
    </lineage>
</organism>
<proteinExistence type="predicted"/>
<evidence type="ECO:0000313" key="1">
    <source>
        <dbReference type="EMBL" id="KAG7455546.1"/>
    </source>
</evidence>
<comment type="caution">
    <text evidence="1">The sequence shown here is derived from an EMBL/GenBank/DDBJ whole genome shotgun (WGS) entry which is preliminary data.</text>
</comment>
<name>A0A9D3PE15_MEGAT</name>
<accession>A0A9D3PE15</accession>
<dbReference type="Proteomes" id="UP001046870">
    <property type="component" value="Chromosome 24"/>
</dbReference>
<dbReference type="AlphaFoldDB" id="A0A9D3PE15"/>
<gene>
    <name evidence="1" type="ORF">MATL_G00257930</name>
</gene>
<evidence type="ECO:0000313" key="2">
    <source>
        <dbReference type="Proteomes" id="UP001046870"/>
    </source>
</evidence>
<keyword evidence="2" id="KW-1185">Reference proteome</keyword>
<dbReference type="EMBL" id="JAFDVH010000024">
    <property type="protein sequence ID" value="KAG7455546.1"/>
    <property type="molecule type" value="Genomic_DNA"/>
</dbReference>